<evidence type="ECO:0000256" key="3">
    <source>
        <dbReference type="ARBA" id="ARBA00023204"/>
    </source>
</evidence>
<dbReference type="InterPro" id="IPR041247">
    <property type="entry name" value="Rad52_fam"/>
</dbReference>
<evidence type="ECO:0000256" key="4">
    <source>
        <dbReference type="SAM" id="MobiDB-lite"/>
    </source>
</evidence>
<protein>
    <submittedName>
        <fullName evidence="5">Uncharacterized protein</fullName>
    </submittedName>
</protein>
<dbReference type="GO" id="GO:0006310">
    <property type="term" value="P:DNA recombination"/>
    <property type="evidence" value="ECO:0007669"/>
    <property type="project" value="UniProtKB-ARBA"/>
</dbReference>
<dbReference type="AlphaFoldDB" id="A0A0F9VE73"/>
<proteinExistence type="inferred from homology"/>
<evidence type="ECO:0000256" key="2">
    <source>
        <dbReference type="ARBA" id="ARBA00022763"/>
    </source>
</evidence>
<dbReference type="Gene3D" id="3.30.390.80">
    <property type="entry name" value="DNA repair protein Rad52/59/22"/>
    <property type="match status" value="1"/>
</dbReference>
<keyword evidence="3" id="KW-0234">DNA repair</keyword>
<gene>
    <name evidence="5" type="ORF">LCGC14_0417100</name>
</gene>
<feature type="region of interest" description="Disordered" evidence="4">
    <location>
        <begin position="136"/>
        <end position="160"/>
    </location>
</feature>
<evidence type="ECO:0000313" key="5">
    <source>
        <dbReference type="EMBL" id="KKN71856.1"/>
    </source>
</evidence>
<comment type="similarity">
    <text evidence="1">Belongs to the RAD52 family.</text>
</comment>
<dbReference type="InterPro" id="IPR042525">
    <property type="entry name" value="Rad52_Rad59_Rad22_sf"/>
</dbReference>
<accession>A0A0F9VE73</accession>
<dbReference type="EMBL" id="LAZR01000375">
    <property type="protein sequence ID" value="KKN71856.1"/>
    <property type="molecule type" value="Genomic_DNA"/>
</dbReference>
<comment type="caution">
    <text evidence="5">The sequence shown here is derived from an EMBL/GenBank/DDBJ whole genome shotgun (WGS) entry which is preliminary data.</text>
</comment>
<sequence length="217" mass="24120">MEPGKKITDEIREKLRAPFPPEAITDHPTKTYLSTIKAAYVMERLNDVFGICGWEIEHEVVSDTDEYVTVKGCIHLTEFNLRTSEQYGGHGKTGKNTEPADGYKSAVTDLMSKCASYLEIGIDVFKGLKGIQKKQQVGKPAAPIPPKDKSSLTQKSEAPTNSKVDEVLQYIADKMKFNNTGTARQWLEKSMKIATGRIDSEPEAVLKEVADLQGWNL</sequence>
<feature type="compositionally biased region" description="Polar residues" evidence="4">
    <location>
        <begin position="151"/>
        <end position="160"/>
    </location>
</feature>
<keyword evidence="2" id="KW-0227">DNA damage</keyword>
<reference evidence="5" key="1">
    <citation type="journal article" date="2015" name="Nature">
        <title>Complex archaea that bridge the gap between prokaryotes and eukaryotes.</title>
        <authorList>
            <person name="Spang A."/>
            <person name="Saw J.H."/>
            <person name="Jorgensen S.L."/>
            <person name="Zaremba-Niedzwiedzka K."/>
            <person name="Martijn J."/>
            <person name="Lind A.E."/>
            <person name="van Eijk R."/>
            <person name="Schleper C."/>
            <person name="Guy L."/>
            <person name="Ettema T.J."/>
        </authorList>
    </citation>
    <scope>NUCLEOTIDE SEQUENCE</scope>
</reference>
<dbReference type="GO" id="GO:0006302">
    <property type="term" value="P:double-strand break repair"/>
    <property type="evidence" value="ECO:0007669"/>
    <property type="project" value="UniProtKB-ARBA"/>
</dbReference>
<dbReference type="Pfam" id="PF04098">
    <property type="entry name" value="Rad52_Rad22"/>
    <property type="match status" value="1"/>
</dbReference>
<organism evidence="5">
    <name type="scientific">marine sediment metagenome</name>
    <dbReference type="NCBI Taxonomy" id="412755"/>
    <lineage>
        <taxon>unclassified sequences</taxon>
        <taxon>metagenomes</taxon>
        <taxon>ecological metagenomes</taxon>
    </lineage>
</organism>
<evidence type="ECO:0000256" key="1">
    <source>
        <dbReference type="ARBA" id="ARBA00006638"/>
    </source>
</evidence>
<name>A0A0F9VE73_9ZZZZ</name>